<comment type="caution">
    <text evidence="1">The sequence shown here is derived from an EMBL/GenBank/DDBJ whole genome shotgun (WGS) entry which is preliminary data.</text>
</comment>
<protein>
    <recommendedName>
        <fullName evidence="3">Alkylmercury lyase</fullName>
    </recommendedName>
</protein>
<evidence type="ECO:0000313" key="2">
    <source>
        <dbReference type="Proteomes" id="UP001501218"/>
    </source>
</evidence>
<reference evidence="1 2" key="1">
    <citation type="journal article" date="2019" name="Int. J. Syst. Evol. Microbiol.">
        <title>The Global Catalogue of Microorganisms (GCM) 10K type strain sequencing project: providing services to taxonomists for standard genome sequencing and annotation.</title>
        <authorList>
            <consortium name="The Broad Institute Genomics Platform"/>
            <consortium name="The Broad Institute Genome Sequencing Center for Infectious Disease"/>
            <person name="Wu L."/>
            <person name="Ma J."/>
        </authorList>
    </citation>
    <scope>NUCLEOTIDE SEQUENCE [LARGE SCALE GENOMIC DNA]</scope>
    <source>
        <strain evidence="1 2">JCM 16221</strain>
    </source>
</reference>
<accession>A0ABN3GZ31</accession>
<organism evidence="1 2">
    <name type="scientific">Saccharopolyspora halophila</name>
    <dbReference type="NCBI Taxonomy" id="405551"/>
    <lineage>
        <taxon>Bacteria</taxon>
        <taxon>Bacillati</taxon>
        <taxon>Actinomycetota</taxon>
        <taxon>Actinomycetes</taxon>
        <taxon>Pseudonocardiales</taxon>
        <taxon>Pseudonocardiaceae</taxon>
        <taxon>Saccharopolyspora</taxon>
    </lineage>
</organism>
<dbReference type="Proteomes" id="UP001501218">
    <property type="component" value="Unassembled WGS sequence"/>
</dbReference>
<sequence length="82" mass="8658">MSRVRLLRVPGCPLADRVRATLREAIREASVPVVVEESVGDHPSPTVLVDGVDAVTGEVTAGGACCRLDLPTRAQIVRALRG</sequence>
<evidence type="ECO:0008006" key="3">
    <source>
        <dbReference type="Google" id="ProtNLM"/>
    </source>
</evidence>
<dbReference type="RefSeq" id="WP_344137994.1">
    <property type="nucleotide sequence ID" value="NZ_BAAARA010000025.1"/>
</dbReference>
<evidence type="ECO:0000313" key="1">
    <source>
        <dbReference type="EMBL" id="GAA2364087.1"/>
    </source>
</evidence>
<name>A0ABN3GZ31_9PSEU</name>
<keyword evidence="2" id="KW-1185">Reference proteome</keyword>
<proteinExistence type="predicted"/>
<gene>
    <name evidence="1" type="ORF">GCM10009854_49800</name>
</gene>
<dbReference type="EMBL" id="BAAARA010000025">
    <property type="protein sequence ID" value="GAA2364087.1"/>
    <property type="molecule type" value="Genomic_DNA"/>
</dbReference>